<dbReference type="PANTHER" id="PTHR12840">
    <property type="entry name" value="NADH-UBIQUINONE OXIDOREDUCTASE ASHI SUBUNIT"/>
    <property type="match status" value="1"/>
</dbReference>
<sequence>IEENFKQDPLCKSLPKAETKSNTASIKYNLHKKEYDVYNENEYSYGDYPKLPFKGVELRDPHYPYDNPEHKRNFNEPVHAEIDMLGENRYSAGVYKQLSSKFAVTILILLLGSLYGSSYIFKDFFDFQPVLGKQYPCKEKIYYTFEKVN</sequence>
<evidence type="ECO:0000313" key="2">
    <source>
        <dbReference type="Proteomes" id="UP000695007"/>
    </source>
</evidence>
<dbReference type="GeneID" id="105365853"/>
<reference evidence="3" key="1">
    <citation type="submission" date="2025-08" db="UniProtKB">
        <authorList>
            <consortium name="RefSeq"/>
        </authorList>
    </citation>
    <scope>IDENTIFICATION</scope>
</reference>
<dbReference type="Proteomes" id="UP000695007">
    <property type="component" value="Unplaced"/>
</dbReference>
<keyword evidence="1" id="KW-0812">Transmembrane</keyword>
<keyword evidence="1" id="KW-0472">Membrane</keyword>
<proteinExistence type="predicted"/>
<dbReference type="PANTHER" id="PTHR12840:SF1">
    <property type="entry name" value="NADH DEHYDROGENASE [UBIQUINONE] 1 BETA SUBCOMPLEX SUBUNIT 8, MITOCHONDRIAL"/>
    <property type="match status" value="1"/>
</dbReference>
<protein>
    <submittedName>
        <fullName evidence="3">NADH dehydrogenase [ubiquinone] 1 beta subcomplex subunit 8, mitochondrial</fullName>
    </submittedName>
</protein>
<feature type="non-terminal residue" evidence="3">
    <location>
        <position position="1"/>
    </location>
</feature>
<dbReference type="Pfam" id="PF05821">
    <property type="entry name" value="NDUF_B8"/>
    <property type="match status" value="1"/>
</dbReference>
<dbReference type="KEGG" id="csol:105365853"/>
<evidence type="ECO:0000256" key="1">
    <source>
        <dbReference type="SAM" id="Phobius"/>
    </source>
</evidence>
<accession>A0AAJ7DZR6</accession>
<organism evidence="2 3">
    <name type="scientific">Ceratosolen solmsi marchali</name>
    <dbReference type="NCBI Taxonomy" id="326594"/>
    <lineage>
        <taxon>Eukaryota</taxon>
        <taxon>Metazoa</taxon>
        <taxon>Ecdysozoa</taxon>
        <taxon>Arthropoda</taxon>
        <taxon>Hexapoda</taxon>
        <taxon>Insecta</taxon>
        <taxon>Pterygota</taxon>
        <taxon>Neoptera</taxon>
        <taxon>Endopterygota</taxon>
        <taxon>Hymenoptera</taxon>
        <taxon>Apocrita</taxon>
        <taxon>Proctotrupomorpha</taxon>
        <taxon>Chalcidoidea</taxon>
        <taxon>Agaonidae</taxon>
        <taxon>Agaoninae</taxon>
        <taxon>Ceratosolen</taxon>
    </lineage>
</organism>
<dbReference type="CTD" id="31604"/>
<keyword evidence="2" id="KW-1185">Reference proteome</keyword>
<evidence type="ECO:0000313" key="3">
    <source>
        <dbReference type="RefSeq" id="XP_011502412.1"/>
    </source>
</evidence>
<keyword evidence="1" id="KW-1133">Transmembrane helix</keyword>
<dbReference type="RefSeq" id="XP_011502412.1">
    <property type="nucleotide sequence ID" value="XM_011504110.1"/>
</dbReference>
<dbReference type="AlphaFoldDB" id="A0AAJ7DZR6"/>
<name>A0AAJ7DZR6_9HYME</name>
<gene>
    <name evidence="3" type="primary">LOC105365853</name>
</gene>
<feature type="transmembrane region" description="Helical" evidence="1">
    <location>
        <begin position="102"/>
        <end position="121"/>
    </location>
</feature>
<dbReference type="InterPro" id="IPR008699">
    <property type="entry name" value="NDUFB8"/>
</dbReference>
<dbReference type="GO" id="GO:0005739">
    <property type="term" value="C:mitochondrion"/>
    <property type="evidence" value="ECO:0007669"/>
    <property type="project" value="InterPro"/>
</dbReference>